<evidence type="ECO:0000256" key="3">
    <source>
        <dbReference type="ARBA" id="ARBA00022801"/>
    </source>
</evidence>
<dbReference type="InterPro" id="IPR044742">
    <property type="entry name" value="DEAD/DEAH_RhlB"/>
</dbReference>
<dbReference type="EnsemblPlants" id="Kaladp0013s0008.1.v1.1">
    <property type="protein sequence ID" value="Kaladp0013s0008.1.v1.1"/>
    <property type="gene ID" value="Kaladp0013s0008.v1.1"/>
</dbReference>
<dbReference type="GO" id="GO:0005524">
    <property type="term" value="F:ATP binding"/>
    <property type="evidence" value="ECO:0007669"/>
    <property type="project" value="UniProtKB-KW"/>
</dbReference>
<feature type="domain" description="Helicase ATP-binding" evidence="7">
    <location>
        <begin position="100"/>
        <end position="282"/>
    </location>
</feature>
<keyword evidence="3" id="KW-0378">Hydrolase</keyword>
<sequence length="471" mass="52683">MSSVPAIQLCYPSWVSPVSFTGVRLRSHNFCSVPGPSSCRRKMSSLRSSMASSLVTEPVEVENGVEKLRDLCSGRVPEHVLCRMEEVGFVSPTDIQREALPVLFSGKDCILHAQTGSGKTLTYLLLILSVVNTQRSAIQALIVVPTRELGMQVSKVARVLAAKPSTAELEQKPCTVMALLDGGLLSRQKSWIKAEPPTIVVATLDSLCQMIEKHILKLDMMKVLVVDEVDFMFNSSKHVSFLRKLLTSYSSKNSRQTIFASASVPQHKRFLYDCIQQKWTKSDAVHVHVSSVQPLPSTLQHKYVICKKSERHETLLRLLQLDSPDSCIVFVGEQSEKSKKAGNAPSTTLLMDFLKTSYKGYMEVLLLEEDMNFNLRASFLSELRQGGGHLLVSTDIAARGVDLPETTHVYNFDLPKTAVDYLHRAGRTCRKPFSNEICTVTSIIVAEERFVLQRYENELMFICEELSHNLQ</sequence>
<keyword evidence="2" id="KW-0547">Nucleotide-binding</keyword>
<dbReference type="GO" id="GO:0003723">
    <property type="term" value="F:RNA binding"/>
    <property type="evidence" value="ECO:0007669"/>
    <property type="project" value="TreeGrafter"/>
</dbReference>
<dbReference type="InterPro" id="IPR027417">
    <property type="entry name" value="P-loop_NTPase"/>
</dbReference>
<evidence type="ECO:0000256" key="1">
    <source>
        <dbReference type="ARBA" id="ARBA00012552"/>
    </source>
</evidence>
<dbReference type="CDD" id="cd18787">
    <property type="entry name" value="SF2_C_DEAD"/>
    <property type="match status" value="1"/>
</dbReference>
<evidence type="ECO:0000313" key="10">
    <source>
        <dbReference type="Proteomes" id="UP000594263"/>
    </source>
</evidence>
<evidence type="ECO:0000259" key="8">
    <source>
        <dbReference type="PROSITE" id="PS51194"/>
    </source>
</evidence>
<dbReference type="InterPro" id="IPR014001">
    <property type="entry name" value="Helicase_ATP-bd"/>
</dbReference>
<dbReference type="EC" id="3.6.4.13" evidence="1"/>
<evidence type="ECO:0000256" key="6">
    <source>
        <dbReference type="ARBA" id="ARBA00047984"/>
    </source>
</evidence>
<dbReference type="AlphaFoldDB" id="A0A7N0ZQN8"/>
<organism evidence="9 10">
    <name type="scientific">Kalanchoe fedtschenkoi</name>
    <name type="common">Lavender scallops</name>
    <name type="synonym">South American air plant</name>
    <dbReference type="NCBI Taxonomy" id="63787"/>
    <lineage>
        <taxon>Eukaryota</taxon>
        <taxon>Viridiplantae</taxon>
        <taxon>Streptophyta</taxon>
        <taxon>Embryophyta</taxon>
        <taxon>Tracheophyta</taxon>
        <taxon>Spermatophyta</taxon>
        <taxon>Magnoliopsida</taxon>
        <taxon>eudicotyledons</taxon>
        <taxon>Gunneridae</taxon>
        <taxon>Pentapetalae</taxon>
        <taxon>Saxifragales</taxon>
        <taxon>Crassulaceae</taxon>
        <taxon>Kalanchoe</taxon>
    </lineage>
</organism>
<accession>A0A7N0ZQN8</accession>
<feature type="domain" description="Helicase C-terminal" evidence="8">
    <location>
        <begin position="298"/>
        <end position="471"/>
    </location>
</feature>
<dbReference type="PANTHER" id="PTHR47963">
    <property type="entry name" value="DEAD-BOX ATP-DEPENDENT RNA HELICASE 47, MITOCHONDRIAL"/>
    <property type="match status" value="1"/>
</dbReference>
<name>A0A7N0ZQN8_KALFE</name>
<comment type="catalytic activity">
    <reaction evidence="6">
        <text>ATP + H2O = ADP + phosphate + H(+)</text>
        <dbReference type="Rhea" id="RHEA:13065"/>
        <dbReference type="ChEBI" id="CHEBI:15377"/>
        <dbReference type="ChEBI" id="CHEBI:15378"/>
        <dbReference type="ChEBI" id="CHEBI:30616"/>
        <dbReference type="ChEBI" id="CHEBI:43474"/>
        <dbReference type="ChEBI" id="CHEBI:456216"/>
        <dbReference type="EC" id="3.6.4.13"/>
    </reaction>
</comment>
<dbReference type="GO" id="GO:0003724">
    <property type="term" value="F:RNA helicase activity"/>
    <property type="evidence" value="ECO:0007669"/>
    <property type="project" value="UniProtKB-EC"/>
</dbReference>
<reference evidence="9" key="1">
    <citation type="submission" date="2021-01" db="UniProtKB">
        <authorList>
            <consortium name="EnsemblPlants"/>
        </authorList>
    </citation>
    <scope>IDENTIFICATION</scope>
</reference>
<dbReference type="PROSITE" id="PS51192">
    <property type="entry name" value="HELICASE_ATP_BIND_1"/>
    <property type="match status" value="1"/>
</dbReference>
<dbReference type="SUPFAM" id="SSF52540">
    <property type="entry name" value="P-loop containing nucleoside triphosphate hydrolases"/>
    <property type="match status" value="1"/>
</dbReference>
<keyword evidence="4" id="KW-0347">Helicase</keyword>
<keyword evidence="10" id="KW-1185">Reference proteome</keyword>
<dbReference type="Pfam" id="PF00271">
    <property type="entry name" value="Helicase_C"/>
    <property type="match status" value="1"/>
</dbReference>
<dbReference type="InterPro" id="IPR050547">
    <property type="entry name" value="DEAD_box_RNA_helicases"/>
</dbReference>
<dbReference type="CDD" id="cd00268">
    <property type="entry name" value="DEADc"/>
    <property type="match status" value="1"/>
</dbReference>
<evidence type="ECO:0000313" key="9">
    <source>
        <dbReference type="EnsemblPlants" id="Kaladp0013s0008.1.v1.1"/>
    </source>
</evidence>
<dbReference type="Pfam" id="PF00270">
    <property type="entry name" value="DEAD"/>
    <property type="match status" value="1"/>
</dbReference>
<dbReference type="PROSITE" id="PS51194">
    <property type="entry name" value="HELICASE_CTER"/>
    <property type="match status" value="1"/>
</dbReference>
<dbReference type="SMART" id="SM00490">
    <property type="entry name" value="HELICc"/>
    <property type="match status" value="1"/>
</dbReference>
<dbReference type="Gramene" id="Kaladp0013s0008.1.v1.1">
    <property type="protein sequence ID" value="Kaladp0013s0008.1.v1.1"/>
    <property type="gene ID" value="Kaladp0013s0008.v1.1"/>
</dbReference>
<dbReference type="PANTHER" id="PTHR47963:SF10">
    <property type="entry name" value="ATP-DEPENDENT RNA HELICASE DDX6_DHH1"/>
    <property type="match status" value="1"/>
</dbReference>
<dbReference type="OMA" id="RRFLHDC"/>
<dbReference type="SMART" id="SM00487">
    <property type="entry name" value="DEXDc"/>
    <property type="match status" value="1"/>
</dbReference>
<evidence type="ECO:0000256" key="5">
    <source>
        <dbReference type="ARBA" id="ARBA00022840"/>
    </source>
</evidence>
<dbReference type="InterPro" id="IPR011545">
    <property type="entry name" value="DEAD/DEAH_box_helicase_dom"/>
</dbReference>
<protein>
    <recommendedName>
        <fullName evidence="1">RNA helicase</fullName>
        <ecNumber evidence="1">3.6.4.13</ecNumber>
    </recommendedName>
</protein>
<evidence type="ECO:0000256" key="4">
    <source>
        <dbReference type="ARBA" id="ARBA00022806"/>
    </source>
</evidence>
<dbReference type="Proteomes" id="UP000594263">
    <property type="component" value="Unplaced"/>
</dbReference>
<evidence type="ECO:0000256" key="2">
    <source>
        <dbReference type="ARBA" id="ARBA00022741"/>
    </source>
</evidence>
<dbReference type="Gene3D" id="3.40.50.300">
    <property type="entry name" value="P-loop containing nucleotide triphosphate hydrolases"/>
    <property type="match status" value="2"/>
</dbReference>
<proteinExistence type="predicted"/>
<keyword evidence="5" id="KW-0067">ATP-binding</keyword>
<dbReference type="InterPro" id="IPR001650">
    <property type="entry name" value="Helicase_C-like"/>
</dbReference>
<evidence type="ECO:0000259" key="7">
    <source>
        <dbReference type="PROSITE" id="PS51192"/>
    </source>
</evidence>
<dbReference type="GO" id="GO:0016787">
    <property type="term" value="F:hydrolase activity"/>
    <property type="evidence" value="ECO:0007669"/>
    <property type="project" value="UniProtKB-KW"/>
</dbReference>